<proteinExistence type="predicted"/>
<gene>
    <name evidence="1" type="ORF">DPMN_188664</name>
</gene>
<protein>
    <submittedName>
        <fullName evidence="1">Uncharacterized protein</fullName>
    </submittedName>
</protein>
<dbReference type="AlphaFoldDB" id="A0A9D4DSJ0"/>
<organism evidence="1 2">
    <name type="scientific">Dreissena polymorpha</name>
    <name type="common">Zebra mussel</name>
    <name type="synonym">Mytilus polymorpha</name>
    <dbReference type="NCBI Taxonomy" id="45954"/>
    <lineage>
        <taxon>Eukaryota</taxon>
        <taxon>Metazoa</taxon>
        <taxon>Spiralia</taxon>
        <taxon>Lophotrochozoa</taxon>
        <taxon>Mollusca</taxon>
        <taxon>Bivalvia</taxon>
        <taxon>Autobranchia</taxon>
        <taxon>Heteroconchia</taxon>
        <taxon>Euheterodonta</taxon>
        <taxon>Imparidentia</taxon>
        <taxon>Neoheterodontei</taxon>
        <taxon>Myida</taxon>
        <taxon>Dreissenoidea</taxon>
        <taxon>Dreissenidae</taxon>
        <taxon>Dreissena</taxon>
    </lineage>
</organism>
<keyword evidence="2" id="KW-1185">Reference proteome</keyword>
<sequence>MPHAVEISLEVDEDVEDLTLVLHIFLNDDSAVEALFKCDLPSFEPSPFFHQQFLWLNFESGEKVA</sequence>
<dbReference type="Proteomes" id="UP000828390">
    <property type="component" value="Unassembled WGS sequence"/>
</dbReference>
<name>A0A9D4DSJ0_DREPO</name>
<dbReference type="EMBL" id="JAIWYP010000010">
    <property type="protein sequence ID" value="KAH3754006.1"/>
    <property type="molecule type" value="Genomic_DNA"/>
</dbReference>
<comment type="caution">
    <text evidence="1">The sequence shown here is derived from an EMBL/GenBank/DDBJ whole genome shotgun (WGS) entry which is preliminary data.</text>
</comment>
<reference evidence="1" key="2">
    <citation type="submission" date="2020-11" db="EMBL/GenBank/DDBJ databases">
        <authorList>
            <person name="McCartney M.A."/>
            <person name="Auch B."/>
            <person name="Kono T."/>
            <person name="Mallez S."/>
            <person name="Becker A."/>
            <person name="Gohl D.M."/>
            <person name="Silverstein K.A.T."/>
            <person name="Koren S."/>
            <person name="Bechman K.B."/>
            <person name="Herman A."/>
            <person name="Abrahante J.E."/>
            <person name="Garbe J."/>
        </authorList>
    </citation>
    <scope>NUCLEOTIDE SEQUENCE</scope>
    <source>
        <strain evidence="1">Duluth1</strain>
        <tissue evidence="1">Whole animal</tissue>
    </source>
</reference>
<accession>A0A9D4DSJ0</accession>
<evidence type="ECO:0000313" key="2">
    <source>
        <dbReference type="Proteomes" id="UP000828390"/>
    </source>
</evidence>
<evidence type="ECO:0000313" key="1">
    <source>
        <dbReference type="EMBL" id="KAH3754006.1"/>
    </source>
</evidence>
<reference evidence="1" key="1">
    <citation type="journal article" date="2019" name="bioRxiv">
        <title>The Genome of the Zebra Mussel, Dreissena polymorpha: A Resource for Invasive Species Research.</title>
        <authorList>
            <person name="McCartney M.A."/>
            <person name="Auch B."/>
            <person name="Kono T."/>
            <person name="Mallez S."/>
            <person name="Zhang Y."/>
            <person name="Obille A."/>
            <person name="Becker A."/>
            <person name="Abrahante J.E."/>
            <person name="Garbe J."/>
            <person name="Badalamenti J.P."/>
            <person name="Herman A."/>
            <person name="Mangelson H."/>
            <person name="Liachko I."/>
            <person name="Sullivan S."/>
            <person name="Sone E.D."/>
            <person name="Koren S."/>
            <person name="Silverstein K.A.T."/>
            <person name="Beckman K.B."/>
            <person name="Gohl D.M."/>
        </authorList>
    </citation>
    <scope>NUCLEOTIDE SEQUENCE</scope>
    <source>
        <strain evidence="1">Duluth1</strain>
        <tissue evidence="1">Whole animal</tissue>
    </source>
</reference>